<dbReference type="Gene3D" id="1.10.10.650">
    <property type="entry name" value="RuvA domain 2-like"/>
    <property type="match status" value="1"/>
</dbReference>
<dbReference type="FunFam" id="1.10.150.310:FF:000001">
    <property type="entry name" value="RNA-binding transcriptional accessory protein"/>
    <property type="match status" value="1"/>
</dbReference>
<dbReference type="PANTHER" id="PTHR10724">
    <property type="entry name" value="30S RIBOSOMAL PROTEIN S1"/>
    <property type="match status" value="1"/>
</dbReference>
<dbReference type="Pfam" id="PF17674">
    <property type="entry name" value="HHH_9"/>
    <property type="match status" value="1"/>
</dbReference>
<evidence type="ECO:0000256" key="1">
    <source>
        <dbReference type="SAM" id="MobiDB-lite"/>
    </source>
</evidence>
<dbReference type="PANTHER" id="PTHR10724:SF10">
    <property type="entry name" value="S1 RNA-BINDING DOMAIN-CONTAINING PROTEIN 1"/>
    <property type="match status" value="1"/>
</dbReference>
<dbReference type="InterPro" id="IPR003029">
    <property type="entry name" value="S1_domain"/>
</dbReference>
<comment type="caution">
    <text evidence="3">The sequence shown here is derived from an EMBL/GenBank/DDBJ whole genome shotgun (WGS) entry which is preliminary data.</text>
</comment>
<dbReference type="PROSITE" id="PS50126">
    <property type="entry name" value="S1"/>
    <property type="match status" value="1"/>
</dbReference>
<gene>
    <name evidence="3" type="ORF">DAMNIGENAA_08030</name>
</gene>
<evidence type="ECO:0000259" key="2">
    <source>
        <dbReference type="PROSITE" id="PS50126"/>
    </source>
</evidence>
<dbReference type="InterPro" id="IPR023323">
    <property type="entry name" value="Tex-like_dom_sf"/>
</dbReference>
<dbReference type="Gene3D" id="3.30.420.140">
    <property type="entry name" value="YqgF/RNase H-like domain"/>
    <property type="match status" value="1"/>
</dbReference>
<feature type="domain" description="S1 motif" evidence="2">
    <location>
        <begin position="640"/>
        <end position="709"/>
    </location>
</feature>
<dbReference type="Pfam" id="PF00575">
    <property type="entry name" value="S1"/>
    <property type="match status" value="1"/>
</dbReference>
<dbReference type="FunFam" id="1.10.10.650:FF:000001">
    <property type="entry name" value="S1 RNA-binding domain 1"/>
    <property type="match status" value="1"/>
</dbReference>
<dbReference type="InterPro" id="IPR055179">
    <property type="entry name" value="Tex-like_central_region"/>
</dbReference>
<organism evidence="3 4">
    <name type="scientific">Desulforhabdus amnigena</name>
    <dbReference type="NCBI Taxonomy" id="40218"/>
    <lineage>
        <taxon>Bacteria</taxon>
        <taxon>Pseudomonadati</taxon>
        <taxon>Thermodesulfobacteriota</taxon>
        <taxon>Syntrophobacteria</taxon>
        <taxon>Syntrophobacterales</taxon>
        <taxon>Syntrophobacteraceae</taxon>
        <taxon>Desulforhabdus</taxon>
    </lineage>
</organism>
<dbReference type="InterPro" id="IPR023319">
    <property type="entry name" value="Tex-like_HTH_dom_sf"/>
</dbReference>
<dbReference type="InterPro" id="IPR012337">
    <property type="entry name" value="RNaseH-like_sf"/>
</dbReference>
<protein>
    <submittedName>
        <fullName evidence="3">RNA-binding transcriptional accessory protein</fullName>
    </submittedName>
</protein>
<dbReference type="FunFam" id="2.40.50.140:FF:000051">
    <property type="entry name" value="RNA-binding transcriptional accessory protein"/>
    <property type="match status" value="1"/>
</dbReference>
<feature type="compositionally biased region" description="Basic and acidic residues" evidence="1">
    <location>
        <begin position="712"/>
        <end position="724"/>
    </location>
</feature>
<dbReference type="GO" id="GO:0006412">
    <property type="term" value="P:translation"/>
    <property type="evidence" value="ECO:0007669"/>
    <property type="project" value="TreeGrafter"/>
</dbReference>
<dbReference type="InterPro" id="IPR018974">
    <property type="entry name" value="Tex-like_N"/>
</dbReference>
<dbReference type="InterPro" id="IPR037027">
    <property type="entry name" value="YqgF/RNaseH-like_dom_sf"/>
</dbReference>
<dbReference type="SUPFAM" id="SSF158832">
    <property type="entry name" value="Tex N-terminal region-like"/>
    <property type="match status" value="1"/>
</dbReference>
<dbReference type="GO" id="GO:0005737">
    <property type="term" value="C:cytoplasm"/>
    <property type="evidence" value="ECO:0007669"/>
    <property type="project" value="UniProtKB-ARBA"/>
</dbReference>
<dbReference type="GO" id="GO:0003735">
    <property type="term" value="F:structural constituent of ribosome"/>
    <property type="evidence" value="ECO:0007669"/>
    <property type="project" value="TreeGrafter"/>
</dbReference>
<dbReference type="GO" id="GO:0006139">
    <property type="term" value="P:nucleobase-containing compound metabolic process"/>
    <property type="evidence" value="ECO:0007669"/>
    <property type="project" value="InterPro"/>
</dbReference>
<dbReference type="RefSeq" id="WP_281792381.1">
    <property type="nucleotide sequence ID" value="NZ_BSDR01000001.1"/>
</dbReference>
<dbReference type="SUPFAM" id="SSF50249">
    <property type="entry name" value="Nucleic acid-binding proteins"/>
    <property type="match status" value="1"/>
</dbReference>
<sequence>MNEQYISIISKELQLAPHQIQATLQLFEDGATVPFIARYRKEATGSLDETQIVAIRDRLAQLEALDKRREAILKSLAETGKLTNDLNLKVLKADSLAVLEDLYLPYRPKRRTRATIAKEKGLEPLAQKLFDQEPGLDPDVEARRYLDEEKGVSSVDDALSGARDIIAEWANENTETRAHLRNLFSRKGQFRAKVLPGKEAQGIQYRDYYDWEESVGQAPSHRVLAMRRGEREGFLSLHILPPEEEALAILESLFLKGDSPASQQVRLALHDSYRRLLAPSLETEIKQETKVRADRDAIAIFVDNLRHLLMAAPLGSKKVMAIDPGFRTGCKVVCLDPQGKLLHNETIYPHTGDQAAAKAVERIVAMVRQFKTEAIAIGNGTAGRETESFVRKLGLPADVQIVMVDESGASIYSASAIAREEFPDHDLTVRGAVSIGRRLMDPLAELVKIDPKSIGVGQYQHDVDQGELKKSLDDVVMSCVNSVGVEVNTASAQLLTYVSGLGPQLAKNILAYRNEKGPFESRAELKRVPRLGPKGYQQAAGFLRIRGGSNPLDSSAVHPESYPIVETMAKDLKCSVSDLMRDESLRQKIDLSRYVTKDVGMPTLNDILQELAKPGRDPRKTFEPFSFAPGIESIDDLQPGMRLPGIVTNVTAFGAFVDIGVHRDGMVHVSELCDYFIKDPGQVVRVHQQVMVTVLDVDHQRKRIALSMKNQGDNKSKDKPDRKTPKNVPQPSTQKYHEKISQKKKQRGIQQSL</sequence>
<dbReference type="InterPro" id="IPR012340">
    <property type="entry name" value="NA-bd_OB-fold"/>
</dbReference>
<dbReference type="SMART" id="SM00316">
    <property type="entry name" value="S1"/>
    <property type="match status" value="1"/>
</dbReference>
<dbReference type="SUPFAM" id="SSF47781">
    <property type="entry name" value="RuvA domain 2-like"/>
    <property type="match status" value="2"/>
</dbReference>
<dbReference type="SUPFAM" id="SSF53098">
    <property type="entry name" value="Ribonuclease H-like"/>
    <property type="match status" value="1"/>
</dbReference>
<dbReference type="InterPro" id="IPR010994">
    <property type="entry name" value="RuvA_2-like"/>
</dbReference>
<dbReference type="InterPro" id="IPR032639">
    <property type="entry name" value="Tex_YqgF"/>
</dbReference>
<dbReference type="Gene3D" id="2.40.50.140">
    <property type="entry name" value="Nucleic acid-binding proteins"/>
    <property type="match status" value="1"/>
</dbReference>
<dbReference type="GO" id="GO:0003729">
    <property type="term" value="F:mRNA binding"/>
    <property type="evidence" value="ECO:0007669"/>
    <property type="project" value="UniProtKB-ARBA"/>
</dbReference>
<dbReference type="Pfam" id="PF09371">
    <property type="entry name" value="Tex_N"/>
    <property type="match status" value="1"/>
</dbReference>
<dbReference type="FunFam" id="3.30.420.140:FF:000001">
    <property type="entry name" value="RNA-binding transcriptional accessory protein"/>
    <property type="match status" value="1"/>
</dbReference>
<dbReference type="InterPro" id="IPR050437">
    <property type="entry name" value="Ribos_protein_bS1-like"/>
</dbReference>
<dbReference type="InterPro" id="IPR041692">
    <property type="entry name" value="HHH_9"/>
</dbReference>
<dbReference type="Gene3D" id="1.10.150.310">
    <property type="entry name" value="Tex RuvX-like domain-like"/>
    <property type="match status" value="1"/>
</dbReference>
<dbReference type="Pfam" id="PF16921">
    <property type="entry name" value="Tex_YqgF"/>
    <property type="match status" value="1"/>
</dbReference>
<name>A0A9W6D385_9BACT</name>
<dbReference type="SMART" id="SM00732">
    <property type="entry name" value="YqgFc"/>
    <property type="match status" value="1"/>
</dbReference>
<feature type="region of interest" description="Disordered" evidence="1">
    <location>
        <begin position="706"/>
        <end position="753"/>
    </location>
</feature>
<dbReference type="Proteomes" id="UP001144372">
    <property type="component" value="Unassembled WGS sequence"/>
</dbReference>
<keyword evidence="4" id="KW-1185">Reference proteome</keyword>
<proteinExistence type="predicted"/>
<dbReference type="EMBL" id="BSDR01000001">
    <property type="protein sequence ID" value="GLI33370.1"/>
    <property type="molecule type" value="Genomic_DNA"/>
</dbReference>
<dbReference type="CDD" id="cd05685">
    <property type="entry name" value="S1_Tex"/>
    <property type="match status" value="1"/>
</dbReference>
<dbReference type="Pfam" id="PF22706">
    <property type="entry name" value="Tex_central_region"/>
    <property type="match status" value="1"/>
</dbReference>
<dbReference type="InterPro" id="IPR044146">
    <property type="entry name" value="S1_Tex"/>
</dbReference>
<dbReference type="Gene3D" id="1.10.3500.10">
    <property type="entry name" value="Tex N-terminal region-like"/>
    <property type="match status" value="1"/>
</dbReference>
<evidence type="ECO:0000313" key="3">
    <source>
        <dbReference type="EMBL" id="GLI33370.1"/>
    </source>
</evidence>
<dbReference type="AlphaFoldDB" id="A0A9W6D385"/>
<accession>A0A9W6D385</accession>
<dbReference type="InterPro" id="IPR006641">
    <property type="entry name" value="YqgF/RNaseH-like_dom"/>
</dbReference>
<reference evidence="3" key="1">
    <citation type="submission" date="2022-12" db="EMBL/GenBank/DDBJ databases">
        <title>Reference genome sequencing for broad-spectrum identification of bacterial and archaeal isolates by mass spectrometry.</title>
        <authorList>
            <person name="Sekiguchi Y."/>
            <person name="Tourlousse D.M."/>
        </authorList>
    </citation>
    <scope>NUCLEOTIDE SEQUENCE</scope>
    <source>
        <strain evidence="3">ASRB1</strain>
    </source>
</reference>
<dbReference type="Pfam" id="PF12836">
    <property type="entry name" value="HHH_3"/>
    <property type="match status" value="1"/>
</dbReference>
<evidence type="ECO:0000313" key="4">
    <source>
        <dbReference type="Proteomes" id="UP001144372"/>
    </source>
</evidence>